<dbReference type="InterPro" id="IPR020449">
    <property type="entry name" value="Tscrpt_reg_AraC-type_HTH"/>
</dbReference>
<keyword evidence="6" id="KW-1185">Reference proteome</keyword>
<dbReference type="Pfam" id="PF12833">
    <property type="entry name" value="HTH_18"/>
    <property type="match status" value="1"/>
</dbReference>
<dbReference type="GO" id="GO:0043565">
    <property type="term" value="F:sequence-specific DNA binding"/>
    <property type="evidence" value="ECO:0007669"/>
    <property type="project" value="InterPro"/>
</dbReference>
<dbReference type="EMBL" id="QDKG01000001">
    <property type="protein sequence ID" value="PVH26476.1"/>
    <property type="molecule type" value="Genomic_DNA"/>
</dbReference>
<dbReference type="PANTHER" id="PTHR43280:SF32">
    <property type="entry name" value="TRANSCRIPTIONAL REGULATORY PROTEIN"/>
    <property type="match status" value="1"/>
</dbReference>
<dbReference type="GO" id="GO:0003700">
    <property type="term" value="F:DNA-binding transcription factor activity"/>
    <property type="evidence" value="ECO:0007669"/>
    <property type="project" value="InterPro"/>
</dbReference>
<dbReference type="AlphaFoldDB" id="A0A2T8HM07"/>
<keyword evidence="1" id="KW-0805">Transcription regulation</keyword>
<comment type="caution">
    <text evidence="5">The sequence shown here is derived from an EMBL/GenBank/DDBJ whole genome shotgun (WGS) entry which is preliminary data.</text>
</comment>
<dbReference type="SUPFAM" id="SSF46689">
    <property type="entry name" value="Homeodomain-like"/>
    <property type="match status" value="1"/>
</dbReference>
<evidence type="ECO:0000256" key="3">
    <source>
        <dbReference type="ARBA" id="ARBA00023163"/>
    </source>
</evidence>
<keyword evidence="3" id="KW-0804">Transcription</keyword>
<keyword evidence="2" id="KW-0238">DNA-binding</keyword>
<protein>
    <recommendedName>
        <fullName evidence="4">HTH araC/xylS-type domain-containing protein</fullName>
    </recommendedName>
</protein>
<name>A0A2T8HM07_9SPHI</name>
<dbReference type="PANTHER" id="PTHR43280">
    <property type="entry name" value="ARAC-FAMILY TRANSCRIPTIONAL REGULATOR"/>
    <property type="match status" value="1"/>
</dbReference>
<evidence type="ECO:0000313" key="6">
    <source>
        <dbReference type="Proteomes" id="UP000245627"/>
    </source>
</evidence>
<dbReference type="PROSITE" id="PS01124">
    <property type="entry name" value="HTH_ARAC_FAMILY_2"/>
    <property type="match status" value="1"/>
</dbReference>
<reference evidence="5 6" key="1">
    <citation type="submission" date="2018-04" db="EMBL/GenBank/DDBJ databases">
        <title>Sphingobacterium cortibacter sp. nov.</title>
        <authorList>
            <person name="Li Y."/>
        </authorList>
    </citation>
    <scope>NUCLEOTIDE SEQUENCE [LARGE SCALE GENOMIC DNA]</scope>
    <source>
        <strain evidence="5 6">2c-3</strain>
    </source>
</reference>
<proteinExistence type="predicted"/>
<dbReference type="Proteomes" id="UP000245627">
    <property type="component" value="Unassembled WGS sequence"/>
</dbReference>
<dbReference type="OrthoDB" id="956952at2"/>
<dbReference type="SMART" id="SM00342">
    <property type="entry name" value="HTH_ARAC"/>
    <property type="match status" value="1"/>
</dbReference>
<evidence type="ECO:0000256" key="2">
    <source>
        <dbReference type="ARBA" id="ARBA00023125"/>
    </source>
</evidence>
<evidence type="ECO:0000313" key="5">
    <source>
        <dbReference type="EMBL" id="PVH26476.1"/>
    </source>
</evidence>
<sequence>MQNNSLFRIPKSEKNDRKDVISTHQASLLSSRSGVLSNDSFTVEYLRDGKSTITDAPEMYVLSMVVQGGALIDGSDQWLDIKNGSLLCSLGGLQLKEWTDDFSCFVIHFKKDFLEELLAFAPPIEHTIESNFEQPFVFLMADNAKNQIIRLFADIYEEYYSGKYLRTSMIKVLLVELVLKIVRATQIAPAQMEHVKSRKELLVQDFQRRVDKHFLTIRRVNEYASMLFVSAKHLSESVKEVLGVTALQIIHDRISKEAEYWLSNTTLSVKEIAYKLNFDNSSHFSRFFKRSAGINPGQFQRHLNAAELC</sequence>
<gene>
    <name evidence="5" type="ORF">DC487_02325</name>
</gene>
<dbReference type="PRINTS" id="PR00032">
    <property type="entry name" value="HTHARAC"/>
</dbReference>
<accession>A0A2T8HM07</accession>
<evidence type="ECO:0000256" key="1">
    <source>
        <dbReference type="ARBA" id="ARBA00023015"/>
    </source>
</evidence>
<dbReference type="RefSeq" id="WP_116774338.1">
    <property type="nucleotide sequence ID" value="NZ_QDKG01000001.1"/>
</dbReference>
<feature type="domain" description="HTH araC/xylS-type" evidence="4">
    <location>
        <begin position="204"/>
        <end position="302"/>
    </location>
</feature>
<organism evidence="5 6">
    <name type="scientific">Sphingobacterium corticibacter</name>
    <dbReference type="NCBI Taxonomy" id="2171749"/>
    <lineage>
        <taxon>Bacteria</taxon>
        <taxon>Pseudomonadati</taxon>
        <taxon>Bacteroidota</taxon>
        <taxon>Sphingobacteriia</taxon>
        <taxon>Sphingobacteriales</taxon>
        <taxon>Sphingobacteriaceae</taxon>
        <taxon>Sphingobacterium</taxon>
    </lineage>
</organism>
<dbReference type="Gene3D" id="1.10.10.60">
    <property type="entry name" value="Homeodomain-like"/>
    <property type="match status" value="1"/>
</dbReference>
<evidence type="ECO:0000259" key="4">
    <source>
        <dbReference type="PROSITE" id="PS01124"/>
    </source>
</evidence>
<dbReference type="InterPro" id="IPR009057">
    <property type="entry name" value="Homeodomain-like_sf"/>
</dbReference>
<dbReference type="InterPro" id="IPR018060">
    <property type="entry name" value="HTH_AraC"/>
</dbReference>